<evidence type="ECO:0000313" key="4">
    <source>
        <dbReference type="Proteomes" id="UP000646877"/>
    </source>
</evidence>
<feature type="transmembrane region" description="Helical" evidence="1">
    <location>
        <begin position="190"/>
        <end position="211"/>
    </location>
</feature>
<keyword evidence="1" id="KW-0472">Membrane</keyword>
<gene>
    <name evidence="2" type="ORF">F9Y85_04175</name>
    <name evidence="3" type="ORF">R5H13_06890</name>
</gene>
<organism evidence="2 4">
    <name type="scientific">Pseudoalteromonas maricaloris</name>
    <dbReference type="NCBI Taxonomy" id="184924"/>
    <lineage>
        <taxon>Bacteria</taxon>
        <taxon>Pseudomonadati</taxon>
        <taxon>Pseudomonadota</taxon>
        <taxon>Gammaproteobacteria</taxon>
        <taxon>Alteromonadales</taxon>
        <taxon>Pseudoalteromonadaceae</taxon>
        <taxon>Pseudoalteromonas</taxon>
    </lineage>
</organism>
<feature type="transmembrane region" description="Helical" evidence="1">
    <location>
        <begin position="9"/>
        <end position="27"/>
    </location>
</feature>
<accession>A0A8I2H012</accession>
<evidence type="ECO:0000313" key="2">
    <source>
        <dbReference type="EMBL" id="NLR20523.1"/>
    </source>
</evidence>
<keyword evidence="1" id="KW-0812">Transmembrane</keyword>
<feature type="transmembrane region" description="Helical" evidence="1">
    <location>
        <begin position="57"/>
        <end position="75"/>
    </location>
</feature>
<evidence type="ECO:0000313" key="3">
    <source>
        <dbReference type="EMBL" id="WOX29987.1"/>
    </source>
</evidence>
<feature type="transmembrane region" description="Helical" evidence="1">
    <location>
        <begin position="128"/>
        <end position="152"/>
    </location>
</feature>
<keyword evidence="5" id="KW-1185">Reference proteome</keyword>
<dbReference type="Proteomes" id="UP001304419">
    <property type="component" value="Chromosome 1"/>
</dbReference>
<dbReference type="AlphaFoldDB" id="A0A8I2H012"/>
<reference evidence="2" key="1">
    <citation type="submission" date="2019-10" db="EMBL/GenBank/DDBJ databases">
        <authorList>
            <person name="Paulsen S."/>
        </authorList>
    </citation>
    <scope>NUCLEOTIDE SEQUENCE</scope>
    <source>
        <strain evidence="2">LMG 19692</strain>
    </source>
</reference>
<evidence type="ECO:0000256" key="1">
    <source>
        <dbReference type="SAM" id="Phobius"/>
    </source>
</evidence>
<feature type="transmembrane region" description="Helical" evidence="1">
    <location>
        <begin position="87"/>
        <end position="108"/>
    </location>
</feature>
<feature type="transmembrane region" description="Helical" evidence="1">
    <location>
        <begin position="164"/>
        <end position="184"/>
    </location>
</feature>
<evidence type="ECO:0000313" key="5">
    <source>
        <dbReference type="Proteomes" id="UP001304419"/>
    </source>
</evidence>
<proteinExistence type="predicted"/>
<dbReference type="EMBL" id="CP137578">
    <property type="protein sequence ID" value="WOX29987.1"/>
    <property type="molecule type" value="Genomic_DNA"/>
</dbReference>
<dbReference type="EMBL" id="WEIA01000002">
    <property type="protein sequence ID" value="NLR20523.1"/>
    <property type="molecule type" value="Genomic_DNA"/>
</dbReference>
<name>A0A8I2H012_9GAMM</name>
<dbReference type="RefSeq" id="WP_039492453.1">
    <property type="nucleotide sequence ID" value="NZ_CBCSDF010000002.1"/>
</dbReference>
<keyword evidence="1" id="KW-1133">Transmembrane helix</keyword>
<reference evidence="3 5" key="2">
    <citation type="submission" date="2023-10" db="EMBL/GenBank/DDBJ databases">
        <title>To unveil natural product biosynthetic capacity in Pseudoalteromonas.</title>
        <authorList>
            <person name="Wang J."/>
        </authorList>
    </citation>
    <scope>NUCLEOTIDE SEQUENCE [LARGE SCALE GENOMIC DNA]</scope>
    <source>
        <strain evidence="3 5">DSM 15914</strain>
    </source>
</reference>
<sequence length="219" mass="24279">MDQYKTKFVVVYLIAAIITAACLLMNGPMRPGLPLDNTVIMRMEFIAKNLVLWQWSWIAWMFSALGLLVFSVILADELKADFRKHVGLLLVALGVAPDLIAEVIYAFVLPKVVHLAMGESVFLLFEHIATHLTGYLGNGLYNLGGLTLTCLAIKQGIFKTWVSVWGITAWILGLLLSVSIAAGQLKAAEIFTASSMTLSTLWMIIFAHQVLRPRWNTQS</sequence>
<dbReference type="Proteomes" id="UP000646877">
    <property type="component" value="Unassembled WGS sequence"/>
</dbReference>
<evidence type="ECO:0008006" key="6">
    <source>
        <dbReference type="Google" id="ProtNLM"/>
    </source>
</evidence>
<protein>
    <recommendedName>
        <fullName evidence="6">DUF4386 domain-containing protein</fullName>
    </recommendedName>
</protein>
<dbReference type="PROSITE" id="PS51257">
    <property type="entry name" value="PROKAR_LIPOPROTEIN"/>
    <property type="match status" value="1"/>
</dbReference>